<comment type="similarity">
    <text evidence="2 7">Belongs to the peptidase S41B family.</text>
</comment>
<dbReference type="Gene3D" id="2.120.10.60">
    <property type="entry name" value="Tricorn protease N-terminal domain"/>
    <property type="match status" value="2"/>
</dbReference>
<dbReference type="PANTHER" id="PTHR43253:SF1">
    <property type="entry name" value="TRICORN PROTEASE HOMOLOG 2-RELATED"/>
    <property type="match status" value="1"/>
</dbReference>
<dbReference type="Pfam" id="PF26549">
    <property type="entry name" value="Tricorn_N"/>
    <property type="match status" value="1"/>
</dbReference>
<organism evidence="12 13">
    <name type="scientific">Butyricimonas virosa</name>
    <dbReference type="NCBI Taxonomy" id="544645"/>
    <lineage>
        <taxon>Bacteria</taxon>
        <taxon>Pseudomonadati</taxon>
        <taxon>Bacteroidota</taxon>
        <taxon>Bacteroidia</taxon>
        <taxon>Bacteroidales</taxon>
        <taxon>Odoribacteraceae</taxon>
        <taxon>Butyricimonas</taxon>
    </lineage>
</organism>
<evidence type="ECO:0000259" key="10">
    <source>
        <dbReference type="Pfam" id="PF03572"/>
    </source>
</evidence>
<dbReference type="GO" id="GO:0006508">
    <property type="term" value="P:proteolysis"/>
    <property type="evidence" value="ECO:0007669"/>
    <property type="project" value="UniProtKB-UniRule"/>
</dbReference>
<dbReference type="Gene3D" id="3.90.226.10">
    <property type="entry name" value="2-enoyl-CoA Hydratase, Chain A, domain 1"/>
    <property type="match status" value="1"/>
</dbReference>
<dbReference type="InterPro" id="IPR011659">
    <property type="entry name" value="WD40"/>
</dbReference>
<dbReference type="GO" id="GO:0008236">
    <property type="term" value="F:serine-type peptidase activity"/>
    <property type="evidence" value="ECO:0007669"/>
    <property type="project" value="UniProtKB-UniRule"/>
</dbReference>
<comment type="function">
    <text evidence="7">Degrades oligopeptides.</text>
</comment>
<feature type="site" description="Transition state stabilizer; via amide nitrogen" evidence="9">
    <location>
        <position position="962"/>
    </location>
</feature>
<feature type="domain" description="Tricorn protease C1" evidence="11">
    <location>
        <begin position="684"/>
        <end position="742"/>
    </location>
</feature>
<dbReference type="InterPro" id="IPR036034">
    <property type="entry name" value="PDZ_sf"/>
</dbReference>
<evidence type="ECO:0000256" key="4">
    <source>
        <dbReference type="ARBA" id="ARBA00022670"/>
    </source>
</evidence>
<evidence type="ECO:0000256" key="2">
    <source>
        <dbReference type="ARBA" id="ARBA00008524"/>
    </source>
</evidence>
<keyword evidence="6 7" id="KW-0720">Serine protease</keyword>
<evidence type="ECO:0000256" key="9">
    <source>
        <dbReference type="PIRSR" id="PIRSR036421-3"/>
    </source>
</evidence>
<dbReference type="Pfam" id="PF07676">
    <property type="entry name" value="PD40"/>
    <property type="match status" value="3"/>
</dbReference>
<dbReference type="EMBL" id="DYVS01000136">
    <property type="protein sequence ID" value="HJF70732.1"/>
    <property type="molecule type" value="Genomic_DNA"/>
</dbReference>
<dbReference type="InterPro" id="IPR011042">
    <property type="entry name" value="6-blade_b-propeller_TolB-like"/>
</dbReference>
<comment type="caution">
    <text evidence="12">The sequence shown here is derived from an EMBL/GenBank/DDBJ whole genome shotgun (WGS) entry which is preliminary data.</text>
</comment>
<dbReference type="Pfam" id="PF14684">
    <property type="entry name" value="Tricorn_C1"/>
    <property type="match status" value="1"/>
</dbReference>
<feature type="active site" description="Nucleophile" evidence="8">
    <location>
        <position position="961"/>
    </location>
</feature>
<dbReference type="Proteomes" id="UP000742098">
    <property type="component" value="Unassembled WGS sequence"/>
</dbReference>
<evidence type="ECO:0000256" key="6">
    <source>
        <dbReference type="ARBA" id="ARBA00022825"/>
    </source>
</evidence>
<keyword evidence="4 7" id="KW-0645">Protease</keyword>
<dbReference type="Gene3D" id="2.30.42.10">
    <property type="match status" value="1"/>
</dbReference>
<dbReference type="SUPFAM" id="SSF82171">
    <property type="entry name" value="DPP6 N-terminal domain-like"/>
    <property type="match status" value="1"/>
</dbReference>
<keyword evidence="5 7" id="KW-0378">Hydrolase</keyword>
<dbReference type="Gene3D" id="3.30.750.44">
    <property type="match status" value="1"/>
</dbReference>
<proteinExistence type="inferred from homology"/>
<dbReference type="InterPro" id="IPR005151">
    <property type="entry name" value="Tail-specific_protease"/>
</dbReference>
<evidence type="ECO:0000256" key="5">
    <source>
        <dbReference type="ARBA" id="ARBA00022801"/>
    </source>
</evidence>
<dbReference type="SUPFAM" id="SSF52096">
    <property type="entry name" value="ClpP/crotonase"/>
    <property type="match status" value="1"/>
</dbReference>
<protein>
    <recommendedName>
        <fullName evidence="7">Tricorn protease homolog</fullName>
        <ecNumber evidence="7">3.4.21.-</ecNumber>
    </recommendedName>
</protein>
<dbReference type="InterPro" id="IPR012393">
    <property type="entry name" value="Tricorn_protease"/>
</dbReference>
<dbReference type="EC" id="3.4.21.-" evidence="7"/>
<feature type="domain" description="Tail specific protease" evidence="10">
    <location>
        <begin position="873"/>
        <end position="1028"/>
    </location>
</feature>
<accession>A0A921KYJ8</accession>
<feature type="active site" description="Charge relay system" evidence="8">
    <location>
        <position position="1018"/>
    </location>
</feature>
<comment type="subcellular location">
    <subcellularLocation>
        <location evidence="1 7">Cytoplasm</location>
    </subcellularLocation>
</comment>
<reference evidence="12" key="1">
    <citation type="journal article" date="2021" name="PeerJ">
        <title>Extensive microbial diversity within the chicken gut microbiome revealed by metagenomics and culture.</title>
        <authorList>
            <person name="Gilroy R."/>
            <person name="Ravi A."/>
            <person name="Getino M."/>
            <person name="Pursley I."/>
            <person name="Horton D.L."/>
            <person name="Alikhan N.F."/>
            <person name="Baker D."/>
            <person name="Gharbi K."/>
            <person name="Hall N."/>
            <person name="Watson M."/>
            <person name="Adriaenssens E.M."/>
            <person name="Foster-Nyarko E."/>
            <person name="Jarju S."/>
            <person name="Secka A."/>
            <person name="Antonio M."/>
            <person name="Oren A."/>
            <person name="Chaudhuri R.R."/>
            <person name="La Ragione R."/>
            <person name="Hildebrand F."/>
            <person name="Pallen M.J."/>
        </authorList>
    </citation>
    <scope>NUCLEOTIDE SEQUENCE</scope>
    <source>
        <strain evidence="12">6966</strain>
    </source>
</reference>
<name>A0A921KYJ8_9BACT</name>
<evidence type="ECO:0000313" key="13">
    <source>
        <dbReference type="Proteomes" id="UP000742098"/>
    </source>
</evidence>
<evidence type="ECO:0000313" key="12">
    <source>
        <dbReference type="EMBL" id="HJF70732.1"/>
    </source>
</evidence>
<evidence type="ECO:0000256" key="3">
    <source>
        <dbReference type="ARBA" id="ARBA00022490"/>
    </source>
</evidence>
<dbReference type="Pfam" id="PF03572">
    <property type="entry name" value="Peptidase_S41"/>
    <property type="match status" value="1"/>
</dbReference>
<reference evidence="12" key="2">
    <citation type="submission" date="2021-09" db="EMBL/GenBank/DDBJ databases">
        <authorList>
            <person name="Gilroy R."/>
        </authorList>
    </citation>
    <scope>NUCLEOTIDE SEQUENCE</scope>
    <source>
        <strain evidence="12">6966</strain>
    </source>
</reference>
<dbReference type="InterPro" id="IPR029045">
    <property type="entry name" value="ClpP/crotonase-like_dom_sf"/>
</dbReference>
<evidence type="ECO:0000256" key="8">
    <source>
        <dbReference type="PIRSR" id="PIRSR036421-1"/>
    </source>
</evidence>
<keyword evidence="3 7" id="KW-0963">Cytoplasm</keyword>
<evidence type="ECO:0000259" key="11">
    <source>
        <dbReference type="Pfam" id="PF14684"/>
    </source>
</evidence>
<sequence>MIKPLFLSLIALLFYILPTFGTPQRPLWVRYPAISPNGQTIAFSYKGDIYTVDISGGQAKQLTTHPGYDSHPIWSPDNKQIAFQSDREGSRDIYIMPALGGSPSRLTFQSGSEIPCCFSPDGKSVYFTASNGFDKEYGQFPFPDMQQLYRVPSKGGRIERIISLPVNNVSVDPTDNLFLYHDYKGYEDAWRKHHTSSIARDIWIYNKKEQKTRKLSSFKGENREPVFSPNEQDVYYLSEQSGDFNIWKISLQHPDTTIQITFHSKNPVRSLSCAADGTLCYSFDGEIYTIREGEKTRKINISIMTDQVESREILKNFTTGAQEIVVSPKGKEIAFIQRGDLFVTSVDYSTTRCITNTPSQERQIDFSPDGRSIVYAAERNGIWNIFCSTLTQPKDKEFTYATAWEEKQLTHSKEAPCFQPQYSPDGKYIAYIEDRTTLKVLNLQTNKSITVLDGKYNYSYVDGDQYYCWSPDSKHILASFFENGGWNNSDLTLLSITENQPPINLTRSAYNDNTPKWVMKGNAIIYRSDYNGYRNHGSWGTNSDLYILFLNSTEWNNWKKTKEEREFYGQDTLKDKNAPFELDHLSDRILRLTRSASSVGDFYLTPDGKKLYYSARSEEGYDLWVQDLQEQSTRLCLKNGGGQLIPHEADHKLFILSRGRIQVLDLNSGQNRPVTYNADFNWRPEEERQYIFEHIWKQMADKLYDPNMNNTDWQYYHDTYQRFLPHINNNYDFSEMLSEMLGELNVSHTGTRYTRQENNITGKLGAFFDDNFQEDGVKITEILHQGPLDLPQKEIKPGVIIRKINNEPIRKEQDWQHLLNRTVGKRTLLTLYDPSTRNEWNVFVKPIASDHALLYNRWIAQRRSIVDSLSNGRIGYVHVEAMNTPSFRRVFSEALGMNRNKEAIIVDTRFNTGGWLHEDLLTLFSGKKYMDISPRGQHVCIEPYNKWSKPSILLVNEGNYSDGHGFPYGYRTLGLGKIIGMPIPGTMTLVWWETQQDPTLVFGIPQMGIKANNGQYLEHQQLEPDIRVENDPNKLLQGIDQQLEQAVQELLKEINRK</sequence>
<dbReference type="SUPFAM" id="SSF50156">
    <property type="entry name" value="PDZ domain-like"/>
    <property type="match status" value="1"/>
</dbReference>
<dbReference type="AlphaFoldDB" id="A0A921KYJ8"/>
<dbReference type="CDD" id="cd07562">
    <property type="entry name" value="Peptidase_S41_TRI"/>
    <property type="match status" value="1"/>
</dbReference>
<dbReference type="PIRSF" id="PIRSF036421">
    <property type="entry name" value="Tricorn_protease"/>
    <property type="match status" value="1"/>
</dbReference>
<dbReference type="Gene3D" id="2.120.10.30">
    <property type="entry name" value="TolB, C-terminal domain"/>
    <property type="match status" value="1"/>
</dbReference>
<dbReference type="GO" id="GO:0005737">
    <property type="term" value="C:cytoplasm"/>
    <property type="evidence" value="ECO:0007669"/>
    <property type="project" value="UniProtKB-SubCell"/>
</dbReference>
<evidence type="ECO:0000256" key="1">
    <source>
        <dbReference type="ARBA" id="ARBA00004496"/>
    </source>
</evidence>
<evidence type="ECO:0000256" key="7">
    <source>
        <dbReference type="PIRNR" id="PIRNR036421"/>
    </source>
</evidence>
<dbReference type="PANTHER" id="PTHR43253">
    <property type="entry name" value="TRICORN PROTEASE HOMOLOG 2-RELATED"/>
    <property type="match status" value="1"/>
</dbReference>
<feature type="active site" description="Charge relay system" evidence="8">
    <location>
        <position position="748"/>
    </location>
</feature>
<dbReference type="InterPro" id="IPR028204">
    <property type="entry name" value="Tricorn_C1"/>
</dbReference>
<gene>
    <name evidence="12" type="ORF">K8V05_08260</name>
</gene>